<keyword evidence="4" id="KW-1185">Reference proteome</keyword>
<name>A0A8T1W1M7_9STRA</name>
<gene>
    <name evidence="3" type="ORF">PHYBOEH_008274</name>
</gene>
<organism evidence="3 4">
    <name type="scientific">Phytophthora boehmeriae</name>
    <dbReference type="NCBI Taxonomy" id="109152"/>
    <lineage>
        <taxon>Eukaryota</taxon>
        <taxon>Sar</taxon>
        <taxon>Stramenopiles</taxon>
        <taxon>Oomycota</taxon>
        <taxon>Peronosporomycetes</taxon>
        <taxon>Peronosporales</taxon>
        <taxon>Peronosporaceae</taxon>
        <taxon>Phytophthora</taxon>
    </lineage>
</organism>
<dbReference type="Pfam" id="PF16656">
    <property type="entry name" value="Pur_ac_phosph_N"/>
    <property type="match status" value="1"/>
</dbReference>
<dbReference type="AlphaFoldDB" id="A0A8T1W1M7"/>
<dbReference type="InterPro" id="IPR015914">
    <property type="entry name" value="PAPs_N"/>
</dbReference>
<comment type="caution">
    <text evidence="3">The sequence shown here is derived from an EMBL/GenBank/DDBJ whole genome shotgun (WGS) entry which is preliminary data.</text>
</comment>
<proteinExistence type="predicted"/>
<dbReference type="PANTHER" id="PTHR45778:SF7">
    <property type="entry name" value="PURPLE ACID PHOSPHATASE"/>
    <property type="match status" value="1"/>
</dbReference>
<evidence type="ECO:0000259" key="2">
    <source>
        <dbReference type="Pfam" id="PF16656"/>
    </source>
</evidence>
<feature type="region of interest" description="Disordered" evidence="1">
    <location>
        <begin position="1"/>
        <end position="21"/>
    </location>
</feature>
<feature type="domain" description="Purple acid phosphatase N-terminal" evidence="2">
    <location>
        <begin position="192"/>
        <end position="296"/>
    </location>
</feature>
<protein>
    <recommendedName>
        <fullName evidence="2">Purple acid phosphatase N-terminal domain-containing protein</fullName>
    </recommendedName>
</protein>
<reference evidence="3" key="1">
    <citation type="submission" date="2021-02" db="EMBL/GenBank/DDBJ databases">
        <authorList>
            <person name="Palmer J.M."/>
        </authorList>
    </citation>
    <scope>NUCLEOTIDE SEQUENCE</scope>
    <source>
        <strain evidence="3">SCRP23</strain>
    </source>
</reference>
<dbReference type="GO" id="GO:0046872">
    <property type="term" value="F:metal ion binding"/>
    <property type="evidence" value="ECO:0007669"/>
    <property type="project" value="InterPro"/>
</dbReference>
<dbReference type="PANTHER" id="PTHR45778">
    <property type="entry name" value="PURPLE ACID PHOSPHATASE-RELATED"/>
    <property type="match status" value="1"/>
</dbReference>
<dbReference type="OrthoDB" id="45007at2759"/>
<dbReference type="GO" id="GO:0003993">
    <property type="term" value="F:acid phosphatase activity"/>
    <property type="evidence" value="ECO:0007669"/>
    <property type="project" value="InterPro"/>
</dbReference>
<accession>A0A8T1W1M7</accession>
<sequence>MMGKYTLVSDGEASKDKTAKPSRLTKHMASLLTVALCGFAAAGFLLATTSSRATPSSVLMDAKLRVFKPQPSIEKIQDAVQTQDTNFRLTTWPLLVEDGGDLVVSWEGQAADPLTSKDFVTLSCGPTRGENDYFRKAGVKDWGSTDTSVRFSELYMMRCNYTVVYFHYQAASGLYKAIAKVEAGMRESFDAPKHGHISLSEDETGMTVMFNSASTKTPMVRYGESAEDLSFEATGTSSTYRASDMCHAPATTIGQQSFRDPGYMHTVALTGLKPNTYYFYQYGHGGNNWSKVRRFKSRPAAGTKYANIIAYADMGTFAGPGAASTAGRVYEEVVGNGYDSFLLHFGDISYARSDGSIWDHFFHLIEPYATRVYVLSFELS</sequence>
<evidence type="ECO:0000256" key="1">
    <source>
        <dbReference type="SAM" id="MobiDB-lite"/>
    </source>
</evidence>
<evidence type="ECO:0000313" key="4">
    <source>
        <dbReference type="Proteomes" id="UP000693981"/>
    </source>
</evidence>
<evidence type="ECO:0000313" key="3">
    <source>
        <dbReference type="EMBL" id="KAG7387325.1"/>
    </source>
</evidence>
<dbReference type="Proteomes" id="UP000693981">
    <property type="component" value="Unassembled WGS sequence"/>
</dbReference>
<dbReference type="EMBL" id="JAGDFL010000479">
    <property type="protein sequence ID" value="KAG7387325.1"/>
    <property type="molecule type" value="Genomic_DNA"/>
</dbReference>